<protein>
    <recommendedName>
        <fullName evidence="2">Integrase catalytic domain-containing protein</fullName>
    </recommendedName>
</protein>
<evidence type="ECO:0000256" key="1">
    <source>
        <dbReference type="SAM" id="MobiDB-lite"/>
    </source>
</evidence>
<dbReference type="Pfam" id="PF24626">
    <property type="entry name" value="SH3_Tf2-1"/>
    <property type="match status" value="1"/>
</dbReference>
<dbReference type="EMBL" id="JBBPBN010000095">
    <property type="protein sequence ID" value="KAK8980504.1"/>
    <property type="molecule type" value="Genomic_DNA"/>
</dbReference>
<dbReference type="SUPFAM" id="SSF53098">
    <property type="entry name" value="Ribonuclease H-like"/>
    <property type="match status" value="1"/>
</dbReference>
<dbReference type="PANTHER" id="PTHR46148">
    <property type="entry name" value="CHROMO DOMAIN-CONTAINING PROTEIN"/>
    <property type="match status" value="1"/>
</dbReference>
<feature type="compositionally biased region" description="Polar residues" evidence="1">
    <location>
        <begin position="444"/>
        <end position="469"/>
    </location>
</feature>
<dbReference type="InterPro" id="IPR056924">
    <property type="entry name" value="SH3_Tf2-1"/>
</dbReference>
<proteinExistence type="predicted"/>
<dbReference type="InterPro" id="IPR001584">
    <property type="entry name" value="Integrase_cat-core"/>
</dbReference>
<evidence type="ECO:0000313" key="4">
    <source>
        <dbReference type="Proteomes" id="UP001396334"/>
    </source>
</evidence>
<keyword evidence="4" id="KW-1185">Reference proteome</keyword>
<reference evidence="3 4" key="1">
    <citation type="journal article" date="2024" name="G3 (Bethesda)">
        <title>Genome assembly of Hibiscus sabdariffa L. provides insights into metabolisms of medicinal natural products.</title>
        <authorList>
            <person name="Kim T."/>
        </authorList>
    </citation>
    <scope>NUCLEOTIDE SEQUENCE [LARGE SCALE GENOMIC DNA]</scope>
    <source>
        <strain evidence="3">TK-2024</strain>
        <tissue evidence="3">Old leaves</tissue>
    </source>
</reference>
<dbReference type="SUPFAM" id="SSF54160">
    <property type="entry name" value="Chromo domain-like"/>
    <property type="match status" value="1"/>
</dbReference>
<evidence type="ECO:0000313" key="3">
    <source>
        <dbReference type="EMBL" id="KAK8980504.1"/>
    </source>
</evidence>
<dbReference type="PANTHER" id="PTHR46148:SF44">
    <property type="entry name" value="GAG-POL POLYPROTEIN"/>
    <property type="match status" value="1"/>
</dbReference>
<dbReference type="InterPro" id="IPR016197">
    <property type="entry name" value="Chromo-like_dom_sf"/>
</dbReference>
<comment type="caution">
    <text evidence="3">The sequence shown here is derived from an EMBL/GenBank/DDBJ whole genome shotgun (WGS) entry which is preliminary data.</text>
</comment>
<gene>
    <name evidence="3" type="ORF">V6N11_081971</name>
</gene>
<evidence type="ECO:0000259" key="2">
    <source>
        <dbReference type="PROSITE" id="PS50994"/>
    </source>
</evidence>
<organism evidence="3 4">
    <name type="scientific">Hibiscus sabdariffa</name>
    <name type="common">roselle</name>
    <dbReference type="NCBI Taxonomy" id="183260"/>
    <lineage>
        <taxon>Eukaryota</taxon>
        <taxon>Viridiplantae</taxon>
        <taxon>Streptophyta</taxon>
        <taxon>Embryophyta</taxon>
        <taxon>Tracheophyta</taxon>
        <taxon>Spermatophyta</taxon>
        <taxon>Magnoliopsida</taxon>
        <taxon>eudicotyledons</taxon>
        <taxon>Gunneridae</taxon>
        <taxon>Pentapetalae</taxon>
        <taxon>rosids</taxon>
        <taxon>malvids</taxon>
        <taxon>Malvales</taxon>
        <taxon>Malvaceae</taxon>
        <taxon>Malvoideae</taxon>
        <taxon>Hibiscus</taxon>
    </lineage>
</organism>
<dbReference type="InterPro" id="IPR012337">
    <property type="entry name" value="RNaseH-like_sf"/>
</dbReference>
<dbReference type="InterPro" id="IPR036397">
    <property type="entry name" value="RNaseH_sf"/>
</dbReference>
<dbReference type="Gene3D" id="3.30.420.10">
    <property type="entry name" value="Ribonuclease H-like superfamily/Ribonuclease H"/>
    <property type="match status" value="1"/>
</dbReference>
<dbReference type="Proteomes" id="UP001396334">
    <property type="component" value="Unassembled WGS sequence"/>
</dbReference>
<feature type="region of interest" description="Disordered" evidence="1">
    <location>
        <begin position="443"/>
        <end position="469"/>
    </location>
</feature>
<dbReference type="PROSITE" id="PS50994">
    <property type="entry name" value="INTEGRASE"/>
    <property type="match status" value="1"/>
</dbReference>
<name>A0ABR2NWD7_9ROSI</name>
<sequence>MELLKDYDLVIDYHRSKANVVVDALSHKPSLVIHAINANFRLKRDQKICVPNDKSLQQEILKDARSSPFSVHPGSVKIELRLNIGYQQGFCNLLSYRNGSGSTSPWTLMDFSYQRLAELYVREIIRLHGVPNSIISDRDPRFISRFWKSLQTALGTQVKLSTSFHPQTDGQSERVIQVVEDKLRACVIEFYKSWEKSIPLVESAYNNSYQTSIKMAPFEALYGRRCKTPLCWLELGESKSLGPKVLRENEERVAFIHDRLKATFDRQKAYFGKKGKLSPRFIGPFEIIEVVGPVAYRLALPPEFSKIHNVFHVSMLRKYRYDPSYVLKPDDMELYPNLSYEEEPVQILACEVKRLRNKSVPLVKVLWKSHKTEEAMWELEELMKEQYPQLFPSSKFEIRGLNEQQQTDEDRSCTEAALDRGSRIDQGSKLSTYRDSCRERANLMTGSPAESNTKPMRIKTTWSANNNFY</sequence>
<feature type="domain" description="Integrase catalytic" evidence="2">
    <location>
        <begin position="116"/>
        <end position="225"/>
    </location>
</feature>
<accession>A0ABR2NWD7</accession>